<proteinExistence type="predicted"/>
<protein>
    <submittedName>
        <fullName evidence="1">Uncharacterized protein</fullName>
    </submittedName>
</protein>
<keyword evidence="2" id="KW-1185">Reference proteome</keyword>
<organism evidence="1 2">
    <name type="scientific">Ixodes persulcatus</name>
    <name type="common">Taiga tick</name>
    <dbReference type="NCBI Taxonomy" id="34615"/>
    <lineage>
        <taxon>Eukaryota</taxon>
        <taxon>Metazoa</taxon>
        <taxon>Ecdysozoa</taxon>
        <taxon>Arthropoda</taxon>
        <taxon>Chelicerata</taxon>
        <taxon>Arachnida</taxon>
        <taxon>Acari</taxon>
        <taxon>Parasitiformes</taxon>
        <taxon>Ixodida</taxon>
        <taxon>Ixodoidea</taxon>
        <taxon>Ixodidae</taxon>
        <taxon>Ixodinae</taxon>
        <taxon>Ixodes</taxon>
    </lineage>
</organism>
<gene>
    <name evidence="1" type="ORF">HPB47_024157</name>
</gene>
<evidence type="ECO:0000313" key="1">
    <source>
        <dbReference type="EMBL" id="KAG0428884.1"/>
    </source>
</evidence>
<reference evidence="1 2" key="1">
    <citation type="journal article" date="2020" name="Cell">
        <title>Large-Scale Comparative Analyses of Tick Genomes Elucidate Their Genetic Diversity and Vector Capacities.</title>
        <authorList>
            <consortium name="Tick Genome and Microbiome Consortium (TIGMIC)"/>
            <person name="Jia N."/>
            <person name="Wang J."/>
            <person name="Shi W."/>
            <person name="Du L."/>
            <person name="Sun Y."/>
            <person name="Zhan W."/>
            <person name="Jiang J.F."/>
            <person name="Wang Q."/>
            <person name="Zhang B."/>
            <person name="Ji P."/>
            <person name="Bell-Sakyi L."/>
            <person name="Cui X.M."/>
            <person name="Yuan T.T."/>
            <person name="Jiang B.G."/>
            <person name="Yang W.F."/>
            <person name="Lam T.T."/>
            <person name="Chang Q.C."/>
            <person name="Ding S.J."/>
            <person name="Wang X.J."/>
            <person name="Zhu J.G."/>
            <person name="Ruan X.D."/>
            <person name="Zhao L."/>
            <person name="Wei J.T."/>
            <person name="Ye R.Z."/>
            <person name="Que T.C."/>
            <person name="Du C.H."/>
            <person name="Zhou Y.H."/>
            <person name="Cheng J.X."/>
            <person name="Dai P.F."/>
            <person name="Guo W.B."/>
            <person name="Han X.H."/>
            <person name="Huang E.J."/>
            <person name="Li L.F."/>
            <person name="Wei W."/>
            <person name="Gao Y.C."/>
            <person name="Liu J.Z."/>
            <person name="Shao H.Z."/>
            <person name="Wang X."/>
            <person name="Wang C.C."/>
            <person name="Yang T.C."/>
            <person name="Huo Q.B."/>
            <person name="Li W."/>
            <person name="Chen H.Y."/>
            <person name="Chen S.E."/>
            <person name="Zhou L.G."/>
            <person name="Ni X.B."/>
            <person name="Tian J.H."/>
            <person name="Sheng Y."/>
            <person name="Liu T."/>
            <person name="Pan Y.S."/>
            <person name="Xia L.Y."/>
            <person name="Li J."/>
            <person name="Zhao F."/>
            <person name="Cao W.C."/>
        </authorList>
    </citation>
    <scope>NUCLEOTIDE SEQUENCE [LARGE SCALE GENOMIC DNA]</scope>
    <source>
        <strain evidence="1">Iper-2018</strain>
    </source>
</reference>
<accession>A0AC60Q508</accession>
<evidence type="ECO:0000313" key="2">
    <source>
        <dbReference type="Proteomes" id="UP000805193"/>
    </source>
</evidence>
<dbReference type="Proteomes" id="UP000805193">
    <property type="component" value="Unassembled WGS sequence"/>
</dbReference>
<sequence length="621" mass="70387">MVIIPKNYNLFGVNIFVALTGLYQLLRIFSVEMSRHVSADFQKTGHELVNLWKEIGIAGEDIVDRLNKLRDHLRRLLGDSLAGEVEMRDRLLKNIEEYDAELAVLTRELQIDAAKPDKTLSILEREELMRGQVHELTTLKVSRRRKLKGLRAQERHLCTRLAMPPHQLDTRVPSEGDLHELEKHVQMLKEEQARRETKYHDLRAEVLALVEELSVAPESSFQEKVVTSDPASFELSTSSLAAVAAYLEELKSLHAARVAECAQLRQSISQFWNRLDVPQDQQEAFTSEHTGLGEDVVAALKSEVARCEVLKRERLQEFIQRVIAELLDMYTKCGVPERKARLEGACEVEACTEERLQSLEAELTTAKRFYDQHTAILEKVERREVLWGRLLEFETKARDPGRFNNRGGGLLLEERERKRLEKELPRLGREILEHIEAHEADGSSLFLEWSAAFKEHLEAQYTSYQEDKENERLAREARRNMSGSSRSAKRGTSPAAHPSKMARMATASLTSLRPGTSALASPRSDVKRGKVVAARRRSIRRAAKETPSGASSTARRQPGDSTFSTSAASLVSYRGFTAGLNSEKRRPSTRSTLLPSTEPWKSSFKCERTLSVAKAGRRLQF</sequence>
<name>A0AC60Q508_IXOPE</name>
<dbReference type="EMBL" id="JABSTQ010009470">
    <property type="protein sequence ID" value="KAG0428884.1"/>
    <property type="molecule type" value="Genomic_DNA"/>
</dbReference>
<comment type="caution">
    <text evidence="1">The sequence shown here is derived from an EMBL/GenBank/DDBJ whole genome shotgun (WGS) entry which is preliminary data.</text>
</comment>